<organism evidence="2">
    <name type="scientific">Floydiella terrestris</name>
    <name type="common">Green alga</name>
    <name type="synonym">Planophila terrestris</name>
    <dbReference type="NCBI Taxonomy" id="51328"/>
    <lineage>
        <taxon>Eukaryota</taxon>
        <taxon>Viridiplantae</taxon>
        <taxon>Chlorophyta</taxon>
        <taxon>core chlorophytes</taxon>
        <taxon>Chlorophyceae</taxon>
        <taxon>OCC clade</taxon>
        <taxon>Chaetopeltidales</taxon>
        <taxon>Chaetopeltidaceae</taxon>
        <taxon>Floydiella</taxon>
    </lineage>
</organism>
<keyword evidence="2" id="KW-0934">Plastid</keyword>
<dbReference type="GeneID" id="9481870"/>
<dbReference type="InterPro" id="IPR035901">
    <property type="entry name" value="GIY-YIG_endonuc_sf"/>
</dbReference>
<accession>E2DSJ6</accession>
<dbReference type="AlphaFoldDB" id="E2DSJ6"/>
<evidence type="ECO:0000313" key="2">
    <source>
        <dbReference type="EMBL" id="ACZ58502.1"/>
    </source>
</evidence>
<dbReference type="Gene3D" id="3.40.1440.10">
    <property type="entry name" value="GIY-YIG endonuclease"/>
    <property type="match status" value="1"/>
</dbReference>
<evidence type="ECO:0000256" key="1">
    <source>
        <dbReference type="SAM" id="MobiDB-lite"/>
    </source>
</evidence>
<sequence length="412" mass="47823">MGRFHIAGIFAYTHRTNHKVYYGSTRDLDSCHEQLIEKLEEGNHENLALQQDAKDPKCGGFYFEVLEKGSEYRDPKIALQKITSLINELVAQKREHLCYNLLYDEKKELLKRKKEKKLAKDLAIAGRGTFIQYPVCINGLALETARAAQMAFGVDKRVLYDKLHQSAKKYGAMSQRLTIDLQPVMSAEEANQRSKTKKPSAPYNPKLVYQGVSYLSVAEAVRNCGISRTKFTKMLKDSSNTECYYLNENGFPIRKINEATTFKKEGKKSKKFKRVNEKKIRIVYQEEGEPGYEGEETTETRLYRTYNAAAQAHGIRASMIKYLATRKKDGWFLVQPWEWEDFKEKLRDEWGGDYFQEFNEFQESLRFDKDGEPLEYGKPLPGGYLYPESDYSEEVDDEEDDDEEDDDEEDDE</sequence>
<keyword evidence="2" id="KW-0150">Chloroplast</keyword>
<protein>
    <submittedName>
        <fullName evidence="2">Uncharacterized protein orf412</fullName>
    </submittedName>
</protein>
<name>E2DSJ6_FLOTE</name>
<reference evidence="2" key="2">
    <citation type="journal article" date="2010" name="Genome Biol. Evol.">
        <title>The exceptionally large chloroplast genome of the green alga Floydiella terrestris illuminates the evolutionary history of the Chlorophyceae.</title>
        <authorList>
            <person name="Brouard J.S."/>
            <person name="Otis C."/>
            <person name="Lemieux C."/>
            <person name="Turmel M."/>
        </authorList>
    </citation>
    <scope>NUCLEOTIDE SEQUENCE</scope>
</reference>
<gene>
    <name evidence="2" type="primary">orf412</name>
</gene>
<reference evidence="2" key="1">
    <citation type="journal article" date="2008" name="J. Phycol.">
        <title>Deep division in the Chlorophyceae (Chlorophyta) revealed by chloroplast phylogenomic analyseS.</title>
        <authorList>
            <person name="Turmel M."/>
            <person name="Brouard J.-S."/>
            <person name="Gagnon C."/>
            <person name="Otis C."/>
            <person name="Lemieux C."/>
        </authorList>
    </citation>
    <scope>NUCLEOTIDE SEQUENCE</scope>
</reference>
<dbReference type="RefSeq" id="YP_003795494.1">
    <property type="nucleotide sequence ID" value="NC_014346.1"/>
</dbReference>
<geneLocation type="chloroplast" evidence="2"/>
<proteinExistence type="predicted"/>
<dbReference type="EMBL" id="GU196268">
    <property type="protein sequence ID" value="ACZ58502.1"/>
    <property type="molecule type" value="Genomic_DNA"/>
</dbReference>
<feature type="compositionally biased region" description="Acidic residues" evidence="1">
    <location>
        <begin position="390"/>
        <end position="412"/>
    </location>
</feature>
<feature type="region of interest" description="Disordered" evidence="1">
    <location>
        <begin position="369"/>
        <end position="412"/>
    </location>
</feature>